<organism evidence="1 2">
    <name type="scientific">Clonostachys byssicola</name>
    <dbReference type="NCBI Taxonomy" id="160290"/>
    <lineage>
        <taxon>Eukaryota</taxon>
        <taxon>Fungi</taxon>
        <taxon>Dikarya</taxon>
        <taxon>Ascomycota</taxon>
        <taxon>Pezizomycotina</taxon>
        <taxon>Sordariomycetes</taxon>
        <taxon>Hypocreomycetidae</taxon>
        <taxon>Hypocreales</taxon>
        <taxon>Bionectriaceae</taxon>
        <taxon>Clonostachys</taxon>
    </lineage>
</organism>
<dbReference type="OrthoDB" id="5150933at2759"/>
<evidence type="ECO:0000313" key="2">
    <source>
        <dbReference type="Proteomes" id="UP000754883"/>
    </source>
</evidence>
<dbReference type="AlphaFoldDB" id="A0A9N9UBH1"/>
<comment type="caution">
    <text evidence="1">The sequence shown here is derived from an EMBL/GenBank/DDBJ whole genome shotgun (WGS) entry which is preliminary data.</text>
</comment>
<evidence type="ECO:0000313" key="1">
    <source>
        <dbReference type="EMBL" id="CAG9986338.1"/>
    </source>
</evidence>
<dbReference type="EMBL" id="CABFNO020001404">
    <property type="protein sequence ID" value="CAG9986338.1"/>
    <property type="molecule type" value="Genomic_DNA"/>
</dbReference>
<gene>
    <name evidence="1" type="ORF">CBYS24578_00012625</name>
</gene>
<sequence length="199" mass="23615">MASPDEGIHLMVCVLDMETETWLSAEDMCRIEADIMASLNARTMGPNAHESNYQDTYENFMIAWDMHDAFFFEGFSCDEGWELPWTWRSVQMRSADDVREYYQQLQILAQQYVEFIRAQNGVVDALLFDVITMRNMMLPFDEEEDERYRQDKLKQFYVGRDDDLQAAFSMQIKILFVLEDNLWILEAWIRRCAEYLSSV</sequence>
<keyword evidence="2" id="KW-1185">Reference proteome</keyword>
<protein>
    <submittedName>
        <fullName evidence="1">Uncharacterized protein</fullName>
    </submittedName>
</protein>
<dbReference type="Proteomes" id="UP000754883">
    <property type="component" value="Unassembled WGS sequence"/>
</dbReference>
<reference evidence="1" key="1">
    <citation type="submission" date="2021-10" db="EMBL/GenBank/DDBJ databases">
        <authorList>
            <person name="Piombo E."/>
        </authorList>
    </citation>
    <scope>NUCLEOTIDE SEQUENCE</scope>
</reference>
<name>A0A9N9UBH1_9HYPO</name>
<accession>A0A9N9UBH1</accession>
<proteinExistence type="predicted"/>